<dbReference type="SUPFAM" id="SSF57821">
    <property type="entry name" value="Hypothetical protein MTH1184"/>
    <property type="match status" value="1"/>
</dbReference>
<gene>
    <name evidence="2" type="ORF">SZ63_08105</name>
</gene>
<dbReference type="RefSeq" id="WP_048184070.1">
    <property type="nucleotide sequence ID" value="NZ_JXOJ01000003.1"/>
</dbReference>
<dbReference type="PATRIC" id="fig|1550566.3.peg.1766"/>
<dbReference type="Pfam" id="PF09082">
    <property type="entry name" value="DUF1922"/>
    <property type="match status" value="1"/>
</dbReference>
<proteinExistence type="predicted"/>
<accession>A0A0H1QYQ2</accession>
<organism evidence="2 3">
    <name type="scientific">Methanoculleus sediminis</name>
    <dbReference type="NCBI Taxonomy" id="1550566"/>
    <lineage>
        <taxon>Archaea</taxon>
        <taxon>Methanobacteriati</taxon>
        <taxon>Methanobacteriota</taxon>
        <taxon>Stenosarchaea group</taxon>
        <taxon>Methanomicrobia</taxon>
        <taxon>Methanomicrobiales</taxon>
        <taxon>Methanomicrobiaceae</taxon>
        <taxon>Methanoculleus</taxon>
    </lineage>
</organism>
<dbReference type="EMBL" id="JXOJ01000003">
    <property type="protein sequence ID" value="KLK87949.1"/>
    <property type="molecule type" value="Genomic_DNA"/>
</dbReference>
<feature type="domain" description="DUF1922" evidence="1">
    <location>
        <begin position="1"/>
        <end position="56"/>
    </location>
</feature>
<name>A0A0H1QYQ2_9EURY</name>
<evidence type="ECO:0000259" key="1">
    <source>
        <dbReference type="Pfam" id="PF09082"/>
    </source>
</evidence>
<dbReference type="Gene3D" id="3.90.820.10">
    <property type="entry name" value="Structural Genomics, Unknown Function 30-nov-00 1gh9 Mol_id"/>
    <property type="match status" value="1"/>
</dbReference>
<dbReference type="InterPro" id="IPR015166">
    <property type="entry name" value="DUF1922"/>
</dbReference>
<sequence>MYLVIRCPGCKTFNYVDRYQRWRLCPMCGEVINVQRAPVYLDVDDFLDAERVVEQLESYLHQTGKKDLTEQDIRQLRAQYARWVKNRV</sequence>
<dbReference type="Proteomes" id="UP000035301">
    <property type="component" value="Unassembled WGS sequence"/>
</dbReference>
<evidence type="ECO:0000313" key="2">
    <source>
        <dbReference type="EMBL" id="KLK87949.1"/>
    </source>
</evidence>
<keyword evidence="3" id="KW-1185">Reference proteome</keyword>
<dbReference type="OrthoDB" id="108510at2157"/>
<reference evidence="2 3" key="1">
    <citation type="journal article" date="2015" name="Int. J. Syst. Evol. Microbiol.">
        <title>Methanoculleus sediminis sp. nov., a methanogen from sediments near a submarine mud volcano.</title>
        <authorList>
            <person name="Chen S.C."/>
            <person name="Chen M.F."/>
            <person name="Lai M.C."/>
            <person name="Weng C.Y."/>
            <person name="Wu S.Y."/>
            <person name="Lin S."/>
            <person name="Yang T.F."/>
            <person name="Chen P.C."/>
        </authorList>
    </citation>
    <scope>NUCLEOTIDE SEQUENCE [LARGE SCALE GENOMIC DNA]</scope>
    <source>
        <strain evidence="2 3">S3Fa</strain>
    </source>
</reference>
<dbReference type="AlphaFoldDB" id="A0A0H1QYQ2"/>
<protein>
    <recommendedName>
        <fullName evidence="1">DUF1922 domain-containing protein</fullName>
    </recommendedName>
</protein>
<comment type="caution">
    <text evidence="2">The sequence shown here is derived from an EMBL/GenBank/DDBJ whole genome shotgun (WGS) entry which is preliminary data.</text>
</comment>
<evidence type="ECO:0000313" key="3">
    <source>
        <dbReference type="Proteomes" id="UP000035301"/>
    </source>
</evidence>
<dbReference type="InterPro" id="IPR036304">
    <property type="entry name" value="MTH1184"/>
</dbReference>